<dbReference type="Proteomes" id="UP000249518">
    <property type="component" value="Unassembled WGS sequence"/>
</dbReference>
<keyword evidence="1" id="KW-0812">Transmembrane</keyword>
<comment type="caution">
    <text evidence="2">The sequence shown here is derived from an EMBL/GenBank/DDBJ whole genome shotgun (WGS) entry which is preliminary data.</text>
</comment>
<gene>
    <name evidence="2" type="ORF">B0I10_102218</name>
</gene>
<feature type="transmembrane region" description="Helical" evidence="1">
    <location>
        <begin position="9"/>
        <end position="27"/>
    </location>
</feature>
<dbReference type="EMBL" id="QLSV01000002">
    <property type="protein sequence ID" value="RAR50417.1"/>
    <property type="molecule type" value="Genomic_DNA"/>
</dbReference>
<keyword evidence="1" id="KW-1133">Transmembrane helix</keyword>
<protein>
    <submittedName>
        <fullName evidence="2">Uncharacterized protein</fullName>
    </submittedName>
</protein>
<sequence length="137" mass="14741">MNLKKLSRLIVIVLSIISIVFLATIMASDAPDGGMIEPFIYVAYLTLAIAIVLVLLYTLKNLASKDLKKTLISVGAFLGVILIAFIFADGTPVPLKDGGEVSSFGSKMVSTGLNAFYILALFAVGLMFFSGYKRIKK</sequence>
<accession>A0A328X1D6</accession>
<evidence type="ECO:0000313" key="2">
    <source>
        <dbReference type="EMBL" id="RAR50417.1"/>
    </source>
</evidence>
<evidence type="ECO:0000256" key="1">
    <source>
        <dbReference type="SAM" id="Phobius"/>
    </source>
</evidence>
<keyword evidence="3" id="KW-1185">Reference proteome</keyword>
<evidence type="ECO:0000313" key="3">
    <source>
        <dbReference type="Proteomes" id="UP000249518"/>
    </source>
</evidence>
<keyword evidence="1" id="KW-0472">Membrane</keyword>
<organism evidence="2 3">
    <name type="scientific">Flavobacterium lacus</name>
    <dbReference type="NCBI Taxonomy" id="1353778"/>
    <lineage>
        <taxon>Bacteria</taxon>
        <taxon>Pseudomonadati</taxon>
        <taxon>Bacteroidota</taxon>
        <taxon>Flavobacteriia</taxon>
        <taxon>Flavobacteriales</taxon>
        <taxon>Flavobacteriaceae</taxon>
        <taxon>Flavobacterium</taxon>
    </lineage>
</organism>
<feature type="transmembrane region" description="Helical" evidence="1">
    <location>
        <begin position="39"/>
        <end position="59"/>
    </location>
</feature>
<dbReference type="AlphaFoldDB" id="A0A328X1D6"/>
<feature type="transmembrane region" description="Helical" evidence="1">
    <location>
        <begin position="108"/>
        <end position="129"/>
    </location>
</feature>
<reference evidence="2 3" key="1">
    <citation type="submission" date="2018-06" db="EMBL/GenBank/DDBJ databases">
        <title>Genomic Encyclopedia of Type Strains, Phase III (KMG-III): the genomes of soil and plant-associated and newly described type strains.</title>
        <authorList>
            <person name="Whitman W."/>
        </authorList>
    </citation>
    <scope>NUCLEOTIDE SEQUENCE [LARGE SCALE GENOMIC DNA]</scope>
    <source>
        <strain evidence="2 3">CGMCC 1.12504</strain>
    </source>
</reference>
<proteinExistence type="predicted"/>
<dbReference type="RefSeq" id="WP_146740298.1">
    <property type="nucleotide sequence ID" value="NZ_QLSV01000002.1"/>
</dbReference>
<name>A0A328X1D6_9FLAO</name>
<dbReference type="OrthoDB" id="1446429at2"/>
<feature type="transmembrane region" description="Helical" evidence="1">
    <location>
        <begin position="71"/>
        <end position="88"/>
    </location>
</feature>